<evidence type="ECO:0008006" key="6">
    <source>
        <dbReference type="Google" id="ProtNLM"/>
    </source>
</evidence>
<protein>
    <recommendedName>
        <fullName evidence="6">Glycine--tRNA ligase</fullName>
    </recommendedName>
</protein>
<evidence type="ECO:0000256" key="3">
    <source>
        <dbReference type="SAM" id="Phobius"/>
    </source>
</evidence>
<dbReference type="AlphaFoldDB" id="A0A7C8R6B0"/>
<sequence>MLQPSNSALSFAEVGAVSLDSRRQSQDLEQEPLWPRGWRPWTCLVGCFFLMFNSWGIVNGYGTYLSYYKESLLVDYTIVHFNVIGATQCFFILFLSFIAGRLLDANYSRWLLVGGSILLALGMFTLSICNGSGYRGDGDSQIAATWFKRKKGFAIGVVASGASVSGLVYPTMLRYLIDVIGFNHSVQIVSSLIAITCIVSIFLAVPNPDHHFRRPSNWLATKTWIDKDAFKDPAFCWFTAAISWMFFGFYCVFFNLEEWSAEVGVGYKGLEPPVSGMHALRTYWLLAIMNGSSTIGRLSSSYLCDHFGALNVHAGVTLMSSFLCLFLWTFASNLGSALAFVIIFGAFSGAVIGLPPASMAAILGPHPTQQGKLGQWTGMMYTISSFFALTGPIISSHLVVKFDKYLTPTEQLPKHSPKKSREKRPTVATPQPHDMTTYTGQPLDRANLDTLLRRRMFYAQAFDIYGGVSGLFDYGPPGCALQANIVDTWRKHFILEEDMLEVDCTMLTPHDVLKTSGHVDKFSDWMCKDPKTGEIFRADHLVEEVLEARLKGDKQARHLESGAAVEETAKDIEGSEDKKKRKKKVKDIKVVKLEDSVVQEYEETLAK</sequence>
<dbReference type="Gene3D" id="1.20.1250.20">
    <property type="entry name" value="MFS general substrate transporter like domains"/>
    <property type="match status" value="1"/>
</dbReference>
<comment type="caution">
    <text evidence="4">The sequence shown here is derived from an EMBL/GenBank/DDBJ whole genome shotgun (WGS) entry which is preliminary data.</text>
</comment>
<feature type="non-terminal residue" evidence="4">
    <location>
        <position position="607"/>
    </location>
</feature>
<reference evidence="4 5" key="1">
    <citation type="submission" date="2019-06" db="EMBL/GenBank/DDBJ databases">
        <authorList>
            <person name="Palmer J.M."/>
        </authorList>
    </citation>
    <scope>NUCLEOTIDE SEQUENCE [LARGE SCALE GENOMIC DNA]</scope>
    <source>
        <strain evidence="4 5">TWF191</strain>
    </source>
</reference>
<feature type="transmembrane region" description="Helical" evidence="3">
    <location>
        <begin position="110"/>
        <end position="131"/>
    </location>
</feature>
<dbReference type="Pfam" id="PF07690">
    <property type="entry name" value="MFS_1"/>
    <property type="match status" value="1"/>
</dbReference>
<dbReference type="InterPro" id="IPR027031">
    <property type="entry name" value="Gly-tRNA_synthase/POLG2"/>
</dbReference>
<feature type="transmembrane region" description="Helical" evidence="3">
    <location>
        <begin position="310"/>
        <end position="331"/>
    </location>
</feature>
<dbReference type="GO" id="GO:0005739">
    <property type="term" value="C:mitochondrion"/>
    <property type="evidence" value="ECO:0007669"/>
    <property type="project" value="TreeGrafter"/>
</dbReference>
<dbReference type="InterPro" id="IPR036259">
    <property type="entry name" value="MFS_trans_sf"/>
</dbReference>
<evidence type="ECO:0000256" key="1">
    <source>
        <dbReference type="ARBA" id="ARBA00004141"/>
    </source>
</evidence>
<keyword evidence="3" id="KW-0812">Transmembrane</keyword>
<dbReference type="GO" id="GO:0004820">
    <property type="term" value="F:glycine-tRNA ligase activity"/>
    <property type="evidence" value="ECO:0007669"/>
    <property type="project" value="TreeGrafter"/>
</dbReference>
<dbReference type="InterPro" id="IPR011701">
    <property type="entry name" value="MFS"/>
</dbReference>
<dbReference type="GO" id="GO:0016020">
    <property type="term" value="C:membrane"/>
    <property type="evidence" value="ECO:0007669"/>
    <property type="project" value="UniProtKB-SubCell"/>
</dbReference>
<organism evidence="4 5">
    <name type="scientific">Orbilia oligospora</name>
    <name type="common">Nematode-trapping fungus</name>
    <name type="synonym">Arthrobotrys oligospora</name>
    <dbReference type="NCBI Taxonomy" id="2813651"/>
    <lineage>
        <taxon>Eukaryota</taxon>
        <taxon>Fungi</taxon>
        <taxon>Dikarya</taxon>
        <taxon>Ascomycota</taxon>
        <taxon>Pezizomycotina</taxon>
        <taxon>Orbiliomycetes</taxon>
        <taxon>Orbiliales</taxon>
        <taxon>Orbiliaceae</taxon>
        <taxon>Orbilia</taxon>
    </lineage>
</organism>
<feature type="transmembrane region" description="Helical" evidence="3">
    <location>
        <begin position="38"/>
        <end position="61"/>
    </location>
</feature>
<dbReference type="SUPFAM" id="SSF103473">
    <property type="entry name" value="MFS general substrate transporter"/>
    <property type="match status" value="1"/>
</dbReference>
<evidence type="ECO:0000313" key="4">
    <source>
        <dbReference type="EMBL" id="KAF3232358.1"/>
    </source>
</evidence>
<dbReference type="PANTHER" id="PTHR10745:SF0">
    <property type="entry name" value="GLYCINE--TRNA LIGASE"/>
    <property type="match status" value="1"/>
</dbReference>
<feature type="transmembrane region" description="Helical" evidence="3">
    <location>
        <begin position="234"/>
        <end position="256"/>
    </location>
</feature>
<gene>
    <name evidence="4" type="ORF">TWF191_000129</name>
</gene>
<feature type="region of interest" description="Disordered" evidence="2">
    <location>
        <begin position="560"/>
        <end position="584"/>
    </location>
</feature>
<dbReference type="InterPro" id="IPR045864">
    <property type="entry name" value="aa-tRNA-synth_II/BPL/LPL"/>
</dbReference>
<feature type="transmembrane region" description="Helical" evidence="3">
    <location>
        <begin position="378"/>
        <end position="400"/>
    </location>
</feature>
<keyword evidence="3" id="KW-0472">Membrane</keyword>
<feature type="compositionally biased region" description="Basic and acidic residues" evidence="2">
    <location>
        <begin position="567"/>
        <end position="578"/>
    </location>
</feature>
<dbReference type="SUPFAM" id="SSF55681">
    <property type="entry name" value="Class II aaRS and biotin synthetases"/>
    <property type="match status" value="1"/>
</dbReference>
<dbReference type="Gene3D" id="3.30.930.10">
    <property type="entry name" value="Bira Bifunctional Protein, Domain 2"/>
    <property type="match status" value="1"/>
</dbReference>
<feature type="region of interest" description="Disordered" evidence="2">
    <location>
        <begin position="410"/>
        <end position="440"/>
    </location>
</feature>
<dbReference type="GO" id="GO:0022857">
    <property type="term" value="F:transmembrane transporter activity"/>
    <property type="evidence" value="ECO:0007669"/>
    <property type="project" value="InterPro"/>
</dbReference>
<name>A0A7C8R6B0_ORBOL</name>
<evidence type="ECO:0000256" key="2">
    <source>
        <dbReference type="SAM" id="MobiDB-lite"/>
    </source>
</evidence>
<feature type="transmembrane region" description="Helical" evidence="3">
    <location>
        <begin position="73"/>
        <end position="98"/>
    </location>
</feature>
<feature type="transmembrane region" description="Helical" evidence="3">
    <location>
        <begin position="184"/>
        <end position="205"/>
    </location>
</feature>
<accession>A0A7C8R6B0</accession>
<keyword evidence="3" id="KW-1133">Transmembrane helix</keyword>
<dbReference type="GO" id="GO:0070150">
    <property type="term" value="P:mitochondrial glycyl-tRNA aminoacylation"/>
    <property type="evidence" value="ECO:0007669"/>
    <property type="project" value="TreeGrafter"/>
</dbReference>
<feature type="transmembrane region" description="Helical" evidence="3">
    <location>
        <begin position="152"/>
        <end position="172"/>
    </location>
</feature>
<proteinExistence type="predicted"/>
<feature type="transmembrane region" description="Helical" evidence="3">
    <location>
        <begin position="337"/>
        <end position="357"/>
    </location>
</feature>
<dbReference type="Proteomes" id="UP000483672">
    <property type="component" value="Unassembled WGS sequence"/>
</dbReference>
<dbReference type="PANTHER" id="PTHR10745">
    <property type="entry name" value="GLYCYL-TRNA SYNTHETASE/DNA POLYMERASE SUBUNIT GAMMA-2"/>
    <property type="match status" value="1"/>
</dbReference>
<dbReference type="EMBL" id="WIPF01000001">
    <property type="protein sequence ID" value="KAF3232358.1"/>
    <property type="molecule type" value="Genomic_DNA"/>
</dbReference>
<comment type="subcellular location">
    <subcellularLocation>
        <location evidence="1">Membrane</location>
        <topology evidence="1">Multi-pass membrane protein</topology>
    </subcellularLocation>
</comment>
<evidence type="ECO:0000313" key="5">
    <source>
        <dbReference type="Proteomes" id="UP000483672"/>
    </source>
</evidence>